<gene>
    <name evidence="1" type="ORF">EV664_105227</name>
</gene>
<comment type="caution">
    <text evidence="1">The sequence shown here is derived from an EMBL/GenBank/DDBJ whole genome shotgun (WGS) entry which is preliminary data.</text>
</comment>
<dbReference type="Proteomes" id="UP000295493">
    <property type="component" value="Unassembled WGS sequence"/>
</dbReference>
<protein>
    <submittedName>
        <fullName evidence="1">Uncharacterized protein</fullName>
    </submittedName>
</protein>
<dbReference type="AlphaFoldDB" id="A0A4R6FNK7"/>
<evidence type="ECO:0000313" key="2">
    <source>
        <dbReference type="Proteomes" id="UP000295493"/>
    </source>
</evidence>
<sequence length="163" mass="18294">MWRSDGPDLPVEFARESGGRRITLVICNDRAAVTVLWAALEVRTLDDARRALALREGIQPKNIRHSIGYWSPVDASEHTEASAIGRWAIDHDIHGVVWTALKPKIGDDYRVPTQEEVIRHLNALTGSDRADAEEYVRLAPRQIVTPYRTAIETELGWIASGFL</sequence>
<accession>A0A4R6FNK7</accession>
<reference evidence="1 2" key="1">
    <citation type="submission" date="2019-03" db="EMBL/GenBank/DDBJ databases">
        <title>Genomic Encyclopedia of Type Strains, Phase IV (KMG-IV): sequencing the most valuable type-strain genomes for metagenomic binning, comparative biology and taxonomic classification.</title>
        <authorList>
            <person name="Goeker M."/>
        </authorList>
    </citation>
    <scope>NUCLEOTIDE SEQUENCE [LARGE SCALE GENOMIC DNA]</scope>
    <source>
        <strain evidence="1 2">DSM 25059</strain>
    </source>
</reference>
<proteinExistence type="predicted"/>
<evidence type="ECO:0000313" key="1">
    <source>
        <dbReference type="EMBL" id="TDN83027.1"/>
    </source>
</evidence>
<keyword evidence="2" id="KW-1185">Reference proteome</keyword>
<dbReference type="EMBL" id="SNWD01000005">
    <property type="protein sequence ID" value="TDN83027.1"/>
    <property type="molecule type" value="Genomic_DNA"/>
</dbReference>
<dbReference type="RefSeq" id="WP_188656394.1">
    <property type="nucleotide sequence ID" value="NZ_BMLU01000005.1"/>
</dbReference>
<name>A0A4R6FNK7_9SPHN</name>
<organism evidence="1 2">
    <name type="scientific">Stakelama pacifica</name>
    <dbReference type="NCBI Taxonomy" id="517720"/>
    <lineage>
        <taxon>Bacteria</taxon>
        <taxon>Pseudomonadati</taxon>
        <taxon>Pseudomonadota</taxon>
        <taxon>Alphaproteobacteria</taxon>
        <taxon>Sphingomonadales</taxon>
        <taxon>Sphingomonadaceae</taxon>
        <taxon>Stakelama</taxon>
    </lineage>
</organism>